<accession>A0A366HM39</accession>
<keyword evidence="1" id="KW-1133">Transmembrane helix</keyword>
<evidence type="ECO:0000313" key="3">
    <source>
        <dbReference type="EMBL" id="RBP44207.1"/>
    </source>
</evidence>
<dbReference type="Pfam" id="PF00092">
    <property type="entry name" value="VWA"/>
    <property type="match status" value="1"/>
</dbReference>
<evidence type="ECO:0000256" key="1">
    <source>
        <dbReference type="SAM" id="Phobius"/>
    </source>
</evidence>
<keyword evidence="1" id="KW-0472">Membrane</keyword>
<protein>
    <submittedName>
        <fullName evidence="3">von Willebrand factor type A domain-containing protein</fullName>
    </submittedName>
</protein>
<organism evidence="3 4">
    <name type="scientific">Roseimicrobium gellanilyticum</name>
    <dbReference type="NCBI Taxonomy" id="748857"/>
    <lineage>
        <taxon>Bacteria</taxon>
        <taxon>Pseudomonadati</taxon>
        <taxon>Verrucomicrobiota</taxon>
        <taxon>Verrucomicrobiia</taxon>
        <taxon>Verrucomicrobiales</taxon>
        <taxon>Verrucomicrobiaceae</taxon>
        <taxon>Roseimicrobium</taxon>
    </lineage>
</organism>
<dbReference type="EMBL" id="QNRR01000004">
    <property type="protein sequence ID" value="RBP44207.1"/>
    <property type="molecule type" value="Genomic_DNA"/>
</dbReference>
<dbReference type="Pfam" id="PF07090">
    <property type="entry name" value="GATase1_like"/>
    <property type="match status" value="1"/>
</dbReference>
<dbReference type="OrthoDB" id="9781333at2"/>
<dbReference type="PROSITE" id="PS50234">
    <property type="entry name" value="VWFA"/>
    <property type="match status" value="1"/>
</dbReference>
<dbReference type="AlphaFoldDB" id="A0A366HM39"/>
<dbReference type="PANTHER" id="PTHR37947">
    <property type="entry name" value="BLL2462 PROTEIN"/>
    <property type="match status" value="1"/>
</dbReference>
<dbReference type="SUPFAM" id="SSF53300">
    <property type="entry name" value="vWA-like"/>
    <property type="match status" value="2"/>
</dbReference>
<feature type="domain" description="VWFA" evidence="2">
    <location>
        <begin position="414"/>
        <end position="580"/>
    </location>
</feature>
<dbReference type="InterPro" id="IPR029062">
    <property type="entry name" value="Class_I_gatase-like"/>
</dbReference>
<dbReference type="RefSeq" id="WP_113958634.1">
    <property type="nucleotide sequence ID" value="NZ_QNRR01000004.1"/>
</dbReference>
<proteinExistence type="predicted"/>
<evidence type="ECO:0000259" key="2">
    <source>
        <dbReference type="PROSITE" id="PS50234"/>
    </source>
</evidence>
<feature type="transmembrane region" description="Helical" evidence="1">
    <location>
        <begin position="6"/>
        <end position="24"/>
    </location>
</feature>
<sequence length="874" mass="93983">MDWQYPYLLLLIIPALAFLVWAERKSAHPMPASRKRMLLIVRALGVILALAALAGPAKVITSNRRAVVVAVDVSQSLGPEGVKTALQKADSLRASLPGDTEVFNVAFGDETRLLNEPELKDPAAESLAEMQKNHGAQSRYAAAVEYARALFPAGTSRHVVLIGDGHETRGNLVEAARGAALAEVQVHAVPVAGPRKPDVRVRQLVPSQSRLHEGAALKLTVDIESTMDGSGSLKLFENGVEVERRNVSVKAGQALQELFTRHPATRNIYKYRAVLEGFAGDAIPANNEALTLVDVRGRLRLLFVEGDANEAQYLMQAMEKEGIQLELRAPGTIPASPQELSGYDGVILSDVPAHKLGENTMVAIRDYVDKLGGGFIMLGGPNSFGVGGYFRTPIEEVLPVRLKAPDEEEKQSSALALVIDRSGSMSGEKLEMAKSAAIATAEVLTRNDSIGVYAFDSELHVVVPMTRLSSAAAVAGQIAGLTSGGGTNAYPAMSEARNALQRVKAKIKHMILLTDGQTSGTGYESLASQCRAEGMTISTVAIGDGAHVGLLQAIASLGGGQSYTTLDASNITRIFTQDTLIHTGRMIREDAFTPAMSERHPILAGWDKFEPPPLLGYVKTLRKSTAQVPLVTDLGDPLLAHWRFGLGKATAFTSDAKSRWASLWISRWNGFGQFWSQVLRETARPPQGQNMDLRCEMVGDEAKVSVDVLTDAGTRGNEARVTAEVFFVSAESLGAPLKPVQALTLRQSGPGLYAGDFKPEQAGVYLVRAQSGAQMVTAGLVHNPSGEQSLGTVNEPLLREVTQMTGGTYLNQDTKLDLGSAKARRYFELWPTLVIALLCLFIIDAIVRRWEHVTGIWDMAFGGLKSATKTKTAL</sequence>
<dbReference type="Pfam" id="PF13768">
    <property type="entry name" value="VWA_3"/>
    <property type="match status" value="1"/>
</dbReference>
<dbReference type="Gene3D" id="3.40.50.410">
    <property type="entry name" value="von Willebrand factor, type A domain"/>
    <property type="match status" value="1"/>
</dbReference>
<dbReference type="InterPro" id="IPR036465">
    <property type="entry name" value="vWFA_dom_sf"/>
</dbReference>
<gene>
    <name evidence="3" type="ORF">DES53_10426</name>
</gene>
<name>A0A366HM39_9BACT</name>
<dbReference type="SMART" id="SM00327">
    <property type="entry name" value="VWA"/>
    <property type="match status" value="2"/>
</dbReference>
<keyword evidence="1" id="KW-0812">Transmembrane</keyword>
<dbReference type="InterPro" id="IPR002035">
    <property type="entry name" value="VWF_A"/>
</dbReference>
<comment type="caution">
    <text evidence="3">The sequence shown here is derived from an EMBL/GenBank/DDBJ whole genome shotgun (WGS) entry which is preliminary data.</text>
</comment>
<reference evidence="3 4" key="1">
    <citation type="submission" date="2018-06" db="EMBL/GenBank/DDBJ databases">
        <title>Genomic Encyclopedia of Type Strains, Phase IV (KMG-IV): sequencing the most valuable type-strain genomes for metagenomic binning, comparative biology and taxonomic classification.</title>
        <authorList>
            <person name="Goeker M."/>
        </authorList>
    </citation>
    <scope>NUCLEOTIDE SEQUENCE [LARGE SCALE GENOMIC DNA]</scope>
    <source>
        <strain evidence="3 4">DSM 25532</strain>
    </source>
</reference>
<dbReference type="Gene3D" id="3.40.50.880">
    <property type="match status" value="2"/>
</dbReference>
<dbReference type="InterPro" id="IPR010768">
    <property type="entry name" value="GATase1-like"/>
</dbReference>
<feature type="transmembrane region" description="Helical" evidence="1">
    <location>
        <begin position="36"/>
        <end position="55"/>
    </location>
</feature>
<dbReference type="Proteomes" id="UP000253426">
    <property type="component" value="Unassembled WGS sequence"/>
</dbReference>
<dbReference type="SUPFAM" id="SSF52317">
    <property type="entry name" value="Class I glutamine amidotransferase-like"/>
    <property type="match status" value="1"/>
</dbReference>
<keyword evidence="4" id="KW-1185">Reference proteome</keyword>
<evidence type="ECO:0000313" key="4">
    <source>
        <dbReference type="Proteomes" id="UP000253426"/>
    </source>
</evidence>
<dbReference type="PANTHER" id="PTHR37947:SF2">
    <property type="entry name" value="VON WILLEBRAND FACTOR TYPE A"/>
    <property type="match status" value="1"/>
</dbReference>
<dbReference type="CDD" id="cd00198">
    <property type="entry name" value="vWFA"/>
    <property type="match status" value="1"/>
</dbReference>